<dbReference type="AlphaFoldDB" id="A0A9P9JKM1"/>
<feature type="chain" id="PRO_5040357527" evidence="2">
    <location>
        <begin position="16"/>
        <end position="186"/>
    </location>
</feature>
<evidence type="ECO:0000256" key="2">
    <source>
        <dbReference type="SAM" id="SignalP"/>
    </source>
</evidence>
<dbReference type="EMBL" id="JAGMUV010000002">
    <property type="protein sequence ID" value="KAH7169952.1"/>
    <property type="molecule type" value="Genomic_DNA"/>
</dbReference>
<evidence type="ECO:0000313" key="3">
    <source>
        <dbReference type="EMBL" id="KAH7169952.1"/>
    </source>
</evidence>
<keyword evidence="1" id="KW-0472">Membrane</keyword>
<keyword evidence="1" id="KW-0812">Transmembrane</keyword>
<organism evidence="3 4">
    <name type="scientific">Dactylonectria macrodidyma</name>
    <dbReference type="NCBI Taxonomy" id="307937"/>
    <lineage>
        <taxon>Eukaryota</taxon>
        <taxon>Fungi</taxon>
        <taxon>Dikarya</taxon>
        <taxon>Ascomycota</taxon>
        <taxon>Pezizomycotina</taxon>
        <taxon>Sordariomycetes</taxon>
        <taxon>Hypocreomycetidae</taxon>
        <taxon>Hypocreales</taxon>
        <taxon>Nectriaceae</taxon>
        <taxon>Dactylonectria</taxon>
    </lineage>
</organism>
<protein>
    <submittedName>
        <fullName evidence="3">Uncharacterized protein</fullName>
    </submittedName>
</protein>
<proteinExistence type="predicted"/>
<sequence length="186" mass="19092">MVLVVLMKFVGDIAAAEGVAEEMLWVVLMLVALEFAGSPCFVAEDESRIGHFDSHHENTPVVHNYCLSVDSPAVAVAPVALADIPELGPEAHSFVVTADGLVVIDIVHAAVDVALAAVVGILVVVAGSPGALGEVVDILDEVDSQVEGFVDGFPAAAAAVVVVVVVAAAAAAYTAHTCPEHPERRL</sequence>
<keyword evidence="2" id="KW-0732">Signal</keyword>
<comment type="caution">
    <text evidence="3">The sequence shown here is derived from an EMBL/GenBank/DDBJ whole genome shotgun (WGS) entry which is preliminary data.</text>
</comment>
<feature type="signal peptide" evidence="2">
    <location>
        <begin position="1"/>
        <end position="15"/>
    </location>
</feature>
<keyword evidence="1" id="KW-1133">Transmembrane helix</keyword>
<keyword evidence="4" id="KW-1185">Reference proteome</keyword>
<name>A0A9P9JKM1_9HYPO</name>
<reference evidence="3" key="1">
    <citation type="journal article" date="2021" name="Nat. Commun.">
        <title>Genetic determinants of endophytism in the Arabidopsis root mycobiome.</title>
        <authorList>
            <person name="Mesny F."/>
            <person name="Miyauchi S."/>
            <person name="Thiergart T."/>
            <person name="Pickel B."/>
            <person name="Atanasova L."/>
            <person name="Karlsson M."/>
            <person name="Huettel B."/>
            <person name="Barry K.W."/>
            <person name="Haridas S."/>
            <person name="Chen C."/>
            <person name="Bauer D."/>
            <person name="Andreopoulos W."/>
            <person name="Pangilinan J."/>
            <person name="LaButti K."/>
            <person name="Riley R."/>
            <person name="Lipzen A."/>
            <person name="Clum A."/>
            <person name="Drula E."/>
            <person name="Henrissat B."/>
            <person name="Kohler A."/>
            <person name="Grigoriev I.V."/>
            <person name="Martin F.M."/>
            <person name="Hacquard S."/>
        </authorList>
    </citation>
    <scope>NUCLEOTIDE SEQUENCE</scope>
    <source>
        <strain evidence="3">MPI-CAGE-AT-0147</strain>
    </source>
</reference>
<gene>
    <name evidence="3" type="ORF">EDB81DRAFT_876002</name>
</gene>
<evidence type="ECO:0000256" key="1">
    <source>
        <dbReference type="SAM" id="Phobius"/>
    </source>
</evidence>
<dbReference type="Proteomes" id="UP000738349">
    <property type="component" value="Unassembled WGS sequence"/>
</dbReference>
<accession>A0A9P9JKM1</accession>
<feature type="transmembrane region" description="Helical" evidence="1">
    <location>
        <begin position="152"/>
        <end position="175"/>
    </location>
</feature>
<feature type="transmembrane region" description="Helical" evidence="1">
    <location>
        <begin position="113"/>
        <end position="132"/>
    </location>
</feature>
<evidence type="ECO:0000313" key="4">
    <source>
        <dbReference type="Proteomes" id="UP000738349"/>
    </source>
</evidence>